<feature type="domain" description="YgjP-like metallopeptidase" evidence="1">
    <location>
        <begin position="26"/>
        <end position="185"/>
    </location>
</feature>
<gene>
    <name evidence="2" type="ORF">JF544_01900</name>
</gene>
<proteinExistence type="predicted"/>
<protein>
    <submittedName>
        <fullName evidence="2">DUF45 domain-containing protein</fullName>
    </submittedName>
</protein>
<evidence type="ECO:0000313" key="3">
    <source>
        <dbReference type="Proteomes" id="UP000663970"/>
    </source>
</evidence>
<sequence length="194" mass="22662">MPLLQHNQTTIQYTVHKQPQLQFTKIYLDDLNGIQVTAPEEKSEEKIHAFVEKKAEWIINHWQRTHEDLYLGPFSLEEGQKITYLGRSYKLLFDQADSEETTFSFHQGKFTFRTSLASKDEQTAQLNEHITAWLKDKAAEKFKALSTHTVEVEDDLTRLGSRQEESITINWRLIQRKKAGIQSVIEDLYSGKTY</sequence>
<keyword evidence="3" id="KW-1185">Reference proteome</keyword>
<organism evidence="2 3">
    <name type="scientific">Halobacillus kuroshimensis</name>
    <dbReference type="NCBI Taxonomy" id="302481"/>
    <lineage>
        <taxon>Bacteria</taxon>
        <taxon>Bacillati</taxon>
        <taxon>Bacillota</taxon>
        <taxon>Bacilli</taxon>
        <taxon>Bacillales</taxon>
        <taxon>Bacillaceae</taxon>
        <taxon>Halobacillus</taxon>
    </lineage>
</organism>
<dbReference type="Proteomes" id="UP000663970">
    <property type="component" value="Unassembled WGS sequence"/>
</dbReference>
<dbReference type="Pfam" id="PF01863">
    <property type="entry name" value="YgjP-like"/>
    <property type="match status" value="1"/>
</dbReference>
<dbReference type="InterPro" id="IPR002725">
    <property type="entry name" value="YgjP-like_metallopeptidase"/>
</dbReference>
<reference evidence="2 3" key="1">
    <citation type="submission" date="2020-12" db="EMBL/GenBank/DDBJ databases">
        <title>Oil enriched cultivation method for isolating marine PHA-producing bacteria.</title>
        <authorList>
            <person name="Zheng W."/>
            <person name="Yu S."/>
            <person name="Huang Y."/>
        </authorList>
    </citation>
    <scope>NUCLEOTIDE SEQUENCE [LARGE SCALE GENOMIC DNA]</scope>
    <source>
        <strain evidence="2 3">SY-2-6</strain>
    </source>
</reference>
<dbReference type="RefSeq" id="WP_206932053.1">
    <property type="nucleotide sequence ID" value="NZ_JAEKJY010000001.1"/>
</dbReference>
<evidence type="ECO:0000313" key="2">
    <source>
        <dbReference type="EMBL" id="MBN8233974.1"/>
    </source>
</evidence>
<accession>A0ABS3DRL1</accession>
<name>A0ABS3DRL1_9BACI</name>
<evidence type="ECO:0000259" key="1">
    <source>
        <dbReference type="Pfam" id="PF01863"/>
    </source>
</evidence>
<dbReference type="EMBL" id="JAEKJY010000001">
    <property type="protein sequence ID" value="MBN8233974.1"/>
    <property type="molecule type" value="Genomic_DNA"/>
</dbReference>
<comment type="caution">
    <text evidence="2">The sequence shown here is derived from an EMBL/GenBank/DDBJ whole genome shotgun (WGS) entry which is preliminary data.</text>
</comment>